<dbReference type="SUPFAM" id="SSF54637">
    <property type="entry name" value="Thioesterase/thiol ester dehydrase-isomerase"/>
    <property type="match status" value="1"/>
</dbReference>
<protein>
    <submittedName>
        <fullName evidence="5">Putative acyl-CoA thioester hydrolase YkhA</fullName>
    </submittedName>
</protein>
<gene>
    <name evidence="5" type="primary">ykhA</name>
    <name evidence="5" type="ORF">GCM10007380_27640</name>
</gene>
<name>A0A8J3ARN6_9BACI</name>
<dbReference type="RefSeq" id="WP_371870384.1">
    <property type="nucleotide sequence ID" value="NZ_BMHB01000001.1"/>
</dbReference>
<comment type="caution">
    <text evidence="5">The sequence shown here is derived from an EMBL/GenBank/DDBJ whole genome shotgun (WGS) entry which is preliminary data.</text>
</comment>
<dbReference type="Gene3D" id="3.10.129.10">
    <property type="entry name" value="Hotdog Thioesterase"/>
    <property type="match status" value="1"/>
</dbReference>
<dbReference type="CDD" id="cd03442">
    <property type="entry name" value="BFIT_BACH"/>
    <property type="match status" value="1"/>
</dbReference>
<dbReference type="InterPro" id="IPR029069">
    <property type="entry name" value="HotDog_dom_sf"/>
</dbReference>
<dbReference type="GO" id="GO:0009062">
    <property type="term" value="P:fatty acid catabolic process"/>
    <property type="evidence" value="ECO:0007669"/>
    <property type="project" value="TreeGrafter"/>
</dbReference>
<dbReference type="PANTHER" id="PTHR11049:SF24">
    <property type="entry name" value="CYTOSOLIC ACYL COENZYME A THIOESTER HYDROLASE"/>
    <property type="match status" value="1"/>
</dbReference>
<dbReference type="GO" id="GO:0052816">
    <property type="term" value="F:long-chain fatty acyl-CoA hydrolase activity"/>
    <property type="evidence" value="ECO:0007669"/>
    <property type="project" value="TreeGrafter"/>
</dbReference>
<evidence type="ECO:0000313" key="6">
    <source>
        <dbReference type="Proteomes" id="UP000626244"/>
    </source>
</evidence>
<comment type="similarity">
    <text evidence="1">Belongs to the acyl coenzyme A hydrolase family.</text>
</comment>
<dbReference type="InterPro" id="IPR006683">
    <property type="entry name" value="Thioestr_dom"/>
</dbReference>
<dbReference type="Pfam" id="PF03061">
    <property type="entry name" value="4HBT"/>
    <property type="match status" value="1"/>
</dbReference>
<dbReference type="AlphaFoldDB" id="A0A8J3ARN6"/>
<dbReference type="InterPro" id="IPR040170">
    <property type="entry name" value="Cytosol_ACT"/>
</dbReference>
<dbReference type="InterPro" id="IPR033120">
    <property type="entry name" value="HOTDOG_ACOT"/>
</dbReference>
<dbReference type="GO" id="GO:0005829">
    <property type="term" value="C:cytosol"/>
    <property type="evidence" value="ECO:0007669"/>
    <property type="project" value="TreeGrafter"/>
</dbReference>
<evidence type="ECO:0000256" key="2">
    <source>
        <dbReference type="ARBA" id="ARBA00022801"/>
    </source>
</evidence>
<organism evidence="5 6">
    <name type="scientific">Gottfriedia solisilvae</name>
    <dbReference type="NCBI Taxonomy" id="1516104"/>
    <lineage>
        <taxon>Bacteria</taxon>
        <taxon>Bacillati</taxon>
        <taxon>Bacillota</taxon>
        <taxon>Bacilli</taxon>
        <taxon>Bacillales</taxon>
        <taxon>Bacillaceae</taxon>
        <taxon>Gottfriedia</taxon>
    </lineage>
</organism>
<proteinExistence type="inferred from homology"/>
<dbReference type="EMBL" id="BMHB01000001">
    <property type="protein sequence ID" value="GGI15371.1"/>
    <property type="molecule type" value="Genomic_DNA"/>
</dbReference>
<keyword evidence="6" id="KW-1185">Reference proteome</keyword>
<feature type="domain" description="HotDog ACOT-type" evidence="4">
    <location>
        <begin position="6"/>
        <end position="118"/>
    </location>
</feature>
<evidence type="ECO:0000256" key="1">
    <source>
        <dbReference type="ARBA" id="ARBA00010458"/>
    </source>
</evidence>
<dbReference type="GO" id="GO:0006637">
    <property type="term" value="P:acyl-CoA metabolic process"/>
    <property type="evidence" value="ECO:0007669"/>
    <property type="project" value="TreeGrafter"/>
</dbReference>
<accession>A0A8J3ARN6</accession>
<sequence>MDKYCHETKVIRTKRVFPNEINHFNTLFGGVLMYEIDVVASVSAAKLCLCECATVSTDSVEFLRPILPTDAVCLESFISWTDERYMEVFVKITTENLRTGQQQLAATAFLTFVALDENGKPRPIPQIRPSTDEEYALYFGGHERARLRKERRKSTYAIADILTV</sequence>
<dbReference type="PROSITE" id="PS51770">
    <property type="entry name" value="HOTDOG_ACOT"/>
    <property type="match status" value="1"/>
</dbReference>
<evidence type="ECO:0000259" key="4">
    <source>
        <dbReference type="PROSITE" id="PS51770"/>
    </source>
</evidence>
<keyword evidence="2 3" id="KW-0378">Hydrolase</keyword>
<reference evidence="6" key="1">
    <citation type="journal article" date="2019" name="Int. J. Syst. Evol. Microbiol.">
        <title>The Global Catalogue of Microorganisms (GCM) 10K type strain sequencing project: providing services to taxonomists for standard genome sequencing and annotation.</title>
        <authorList>
            <consortium name="The Broad Institute Genomics Platform"/>
            <consortium name="The Broad Institute Genome Sequencing Center for Infectious Disease"/>
            <person name="Wu L."/>
            <person name="Ma J."/>
        </authorList>
    </citation>
    <scope>NUCLEOTIDE SEQUENCE [LARGE SCALE GENOMIC DNA]</scope>
    <source>
        <strain evidence="6">CGMCC 1.14993</strain>
    </source>
</reference>
<evidence type="ECO:0000256" key="3">
    <source>
        <dbReference type="PROSITE-ProRule" id="PRU01106"/>
    </source>
</evidence>
<dbReference type="Proteomes" id="UP000626244">
    <property type="component" value="Unassembled WGS sequence"/>
</dbReference>
<evidence type="ECO:0000313" key="5">
    <source>
        <dbReference type="EMBL" id="GGI15371.1"/>
    </source>
</evidence>
<dbReference type="PANTHER" id="PTHR11049">
    <property type="entry name" value="ACYL COENZYME A THIOESTER HYDROLASE"/>
    <property type="match status" value="1"/>
</dbReference>